<dbReference type="Gene3D" id="3.40.190.10">
    <property type="entry name" value="Periplasmic binding protein-like II"/>
    <property type="match status" value="2"/>
</dbReference>
<dbReference type="PANTHER" id="PTHR30085">
    <property type="entry name" value="AMINO ACID ABC TRANSPORTER PERMEASE"/>
    <property type="match status" value="1"/>
</dbReference>
<protein>
    <recommendedName>
        <fullName evidence="9">Solute-binding protein family 3/N-terminal domain-containing protein</fullName>
    </recommendedName>
</protein>
<feature type="domain" description="Solute-binding protein family 3/N-terminal" evidence="5">
    <location>
        <begin position="61"/>
        <end position="271"/>
    </location>
</feature>
<dbReference type="SUPFAM" id="SSF53850">
    <property type="entry name" value="Periplasmic binding protein-like II"/>
    <property type="match status" value="1"/>
</dbReference>
<evidence type="ECO:0000313" key="8">
    <source>
        <dbReference type="Proteomes" id="UP000233256"/>
    </source>
</evidence>
<dbReference type="Pfam" id="PF00497">
    <property type="entry name" value="SBP_bac_3"/>
    <property type="match status" value="1"/>
</dbReference>
<dbReference type="GO" id="GO:0016020">
    <property type="term" value="C:membrane"/>
    <property type="evidence" value="ECO:0007669"/>
    <property type="project" value="InterPro"/>
</dbReference>
<organism evidence="7 8">
    <name type="scientific">Candidatus Wallbacteria bacterium HGW-Wallbacteria-1</name>
    <dbReference type="NCBI Taxonomy" id="2013854"/>
    <lineage>
        <taxon>Bacteria</taxon>
        <taxon>Candidatus Walliibacteriota</taxon>
    </lineage>
</organism>
<evidence type="ECO:0000256" key="3">
    <source>
        <dbReference type="ARBA" id="ARBA00022729"/>
    </source>
</evidence>
<dbReference type="GO" id="GO:0030288">
    <property type="term" value="C:outer membrane-bounded periplasmic space"/>
    <property type="evidence" value="ECO:0007669"/>
    <property type="project" value="TreeGrafter"/>
</dbReference>
<evidence type="ECO:0008006" key="9">
    <source>
        <dbReference type="Google" id="ProtNLM"/>
    </source>
</evidence>
<feature type="domain" description="Ionotropic glutamate receptor C-terminal" evidence="6">
    <location>
        <begin position="41"/>
        <end position="270"/>
    </location>
</feature>
<comment type="similarity">
    <text evidence="1">Belongs to the bacterial solute-binding protein 3 family.</text>
</comment>
<name>A0A2N1PVB2_9BACT</name>
<gene>
    <name evidence="7" type="ORF">CVV64_02380</name>
</gene>
<dbReference type="GO" id="GO:0015276">
    <property type="term" value="F:ligand-gated monoatomic ion channel activity"/>
    <property type="evidence" value="ECO:0007669"/>
    <property type="project" value="InterPro"/>
</dbReference>
<dbReference type="EMBL" id="PGXC01000001">
    <property type="protein sequence ID" value="PKK92281.1"/>
    <property type="molecule type" value="Genomic_DNA"/>
</dbReference>
<evidence type="ECO:0000259" key="5">
    <source>
        <dbReference type="SMART" id="SM00062"/>
    </source>
</evidence>
<evidence type="ECO:0000256" key="1">
    <source>
        <dbReference type="ARBA" id="ARBA00010333"/>
    </source>
</evidence>
<evidence type="ECO:0000256" key="2">
    <source>
        <dbReference type="ARBA" id="ARBA00022448"/>
    </source>
</evidence>
<dbReference type="GO" id="GO:0006865">
    <property type="term" value="P:amino acid transport"/>
    <property type="evidence" value="ECO:0007669"/>
    <property type="project" value="TreeGrafter"/>
</dbReference>
<dbReference type="GO" id="GO:0005576">
    <property type="term" value="C:extracellular region"/>
    <property type="evidence" value="ECO:0007669"/>
    <property type="project" value="TreeGrafter"/>
</dbReference>
<dbReference type="InterPro" id="IPR051455">
    <property type="entry name" value="Bact_solute-bind_prot3"/>
</dbReference>
<feature type="compositionally biased region" description="Polar residues" evidence="4">
    <location>
        <begin position="335"/>
        <end position="347"/>
    </location>
</feature>
<dbReference type="InterPro" id="IPR001638">
    <property type="entry name" value="Solute-binding_3/MltF_N"/>
</dbReference>
<feature type="region of interest" description="Disordered" evidence="4">
    <location>
        <begin position="335"/>
        <end position="363"/>
    </location>
</feature>
<keyword evidence="2" id="KW-0813">Transport</keyword>
<dbReference type="AlphaFoldDB" id="A0A2N1PVB2"/>
<reference evidence="7 8" key="1">
    <citation type="journal article" date="2017" name="ISME J.">
        <title>Potential for microbial H2 and metal transformations associated with novel bacteria and archaea in deep terrestrial subsurface sediments.</title>
        <authorList>
            <person name="Hernsdorf A.W."/>
            <person name="Amano Y."/>
            <person name="Miyakawa K."/>
            <person name="Ise K."/>
            <person name="Suzuki Y."/>
            <person name="Anantharaman K."/>
            <person name="Probst A."/>
            <person name="Burstein D."/>
            <person name="Thomas B.C."/>
            <person name="Banfield J.F."/>
        </authorList>
    </citation>
    <scope>NUCLEOTIDE SEQUENCE [LARGE SCALE GENOMIC DNA]</scope>
    <source>
        <strain evidence="7">HGW-Wallbacteria-1</strain>
    </source>
</reference>
<dbReference type="Proteomes" id="UP000233256">
    <property type="component" value="Unassembled WGS sequence"/>
</dbReference>
<sequence>MFNTLNLRNLARVTLLTLLIFPFSVNMARSADLDEIIKRGVIRIGCAEIPDINLLKDPALPYYMGFDLELAMEISTEFRKIHGASTEWVHVPRTDQRIPFLQDGKADLIIRTFSITSKRLESINFSDSYFDNPGLTVVIPKGVTGIASFRDLAGRKVMVTGKSTAEYFVLKNVPKVKILPVANDKYAVDYLLKGKADAYVQDFAMCLFHVSRFPDLRLVGDPFTMNDKKDEYGIGMQKGSDNLKKEINGILTAFEKKGFLKKLYDKWFGEKLAQVRKVVPLIGGKFDINAAGMKLSGTLEEKRGDFYLFRSDDGATFFFPPSSIQYLKVIEASPQKQTIEKSSNSKNRAGTKKRARTKAASTK</sequence>
<keyword evidence="3" id="KW-0732">Signal</keyword>
<dbReference type="InterPro" id="IPR001320">
    <property type="entry name" value="Iontro_rcpt_C"/>
</dbReference>
<dbReference type="PANTHER" id="PTHR30085:SF6">
    <property type="entry name" value="ABC TRANSPORTER GLUTAMINE-BINDING PROTEIN GLNH"/>
    <property type="match status" value="1"/>
</dbReference>
<evidence type="ECO:0000259" key="6">
    <source>
        <dbReference type="SMART" id="SM00079"/>
    </source>
</evidence>
<dbReference type="SMART" id="SM00079">
    <property type="entry name" value="PBPe"/>
    <property type="match status" value="1"/>
</dbReference>
<accession>A0A2N1PVB2</accession>
<evidence type="ECO:0000256" key="4">
    <source>
        <dbReference type="SAM" id="MobiDB-lite"/>
    </source>
</evidence>
<dbReference type="SMART" id="SM00062">
    <property type="entry name" value="PBPb"/>
    <property type="match status" value="1"/>
</dbReference>
<evidence type="ECO:0000313" key="7">
    <source>
        <dbReference type="EMBL" id="PKK92281.1"/>
    </source>
</evidence>
<comment type="caution">
    <text evidence="7">The sequence shown here is derived from an EMBL/GenBank/DDBJ whole genome shotgun (WGS) entry which is preliminary data.</text>
</comment>
<proteinExistence type="inferred from homology"/>